<comment type="caution">
    <text evidence="2">The sequence shown here is derived from an EMBL/GenBank/DDBJ whole genome shotgun (WGS) entry which is preliminary data.</text>
</comment>
<gene>
    <name evidence="2" type="ORF">EB796_024327</name>
</gene>
<accession>A0A7J7IU82</accession>
<proteinExistence type="predicted"/>
<dbReference type="Proteomes" id="UP000593567">
    <property type="component" value="Unassembled WGS sequence"/>
</dbReference>
<feature type="compositionally biased region" description="Basic and acidic residues" evidence="1">
    <location>
        <begin position="39"/>
        <end position="49"/>
    </location>
</feature>
<protein>
    <submittedName>
        <fullName evidence="2">Uncharacterized protein</fullName>
    </submittedName>
</protein>
<dbReference type="AlphaFoldDB" id="A0A7J7IU82"/>
<name>A0A7J7IU82_BUGNE</name>
<feature type="compositionally biased region" description="Polar residues" evidence="1">
    <location>
        <begin position="21"/>
        <end position="38"/>
    </location>
</feature>
<organism evidence="2 3">
    <name type="scientific">Bugula neritina</name>
    <name type="common">Brown bryozoan</name>
    <name type="synonym">Sertularia neritina</name>
    <dbReference type="NCBI Taxonomy" id="10212"/>
    <lineage>
        <taxon>Eukaryota</taxon>
        <taxon>Metazoa</taxon>
        <taxon>Spiralia</taxon>
        <taxon>Lophotrochozoa</taxon>
        <taxon>Bryozoa</taxon>
        <taxon>Gymnolaemata</taxon>
        <taxon>Cheilostomatida</taxon>
        <taxon>Flustrina</taxon>
        <taxon>Buguloidea</taxon>
        <taxon>Bugulidae</taxon>
        <taxon>Bugula</taxon>
    </lineage>
</organism>
<evidence type="ECO:0000256" key="1">
    <source>
        <dbReference type="SAM" id="MobiDB-lite"/>
    </source>
</evidence>
<evidence type="ECO:0000313" key="2">
    <source>
        <dbReference type="EMBL" id="KAF6017365.1"/>
    </source>
</evidence>
<feature type="region of interest" description="Disordered" evidence="1">
    <location>
        <begin position="1"/>
        <end position="56"/>
    </location>
</feature>
<reference evidence="2" key="1">
    <citation type="submission" date="2020-06" db="EMBL/GenBank/DDBJ databases">
        <title>Draft genome of Bugula neritina, a colonial animal packing powerful symbionts and potential medicines.</title>
        <authorList>
            <person name="Rayko M."/>
        </authorList>
    </citation>
    <scope>NUCLEOTIDE SEQUENCE [LARGE SCALE GENOMIC DNA]</scope>
    <source>
        <strain evidence="2">Kwan_BN1</strain>
    </source>
</reference>
<dbReference type="EMBL" id="VXIV02003407">
    <property type="protein sequence ID" value="KAF6017365.1"/>
    <property type="molecule type" value="Genomic_DNA"/>
</dbReference>
<keyword evidence="3" id="KW-1185">Reference proteome</keyword>
<sequence length="191" mass="21570">MSSTSHKISRLPVGEVKPLKKSNSLTALILSPDSQNEASADKQETEEYSSHSNILYTSSASMDELATIGNHNMERKTNKTTDNEATVKARLTTLPRANNTSHLPETHSRIPRVRQLRRTFVPIDKPLSKRPSADCKKRTGTPLQELDRKWALEQWKEQIEGACNCRSDKLLPYDVIKTDVDSEQVGESHFR</sequence>
<evidence type="ECO:0000313" key="3">
    <source>
        <dbReference type="Proteomes" id="UP000593567"/>
    </source>
</evidence>